<dbReference type="EC" id="2.7.7.-" evidence="1"/>
<evidence type="ECO:0000313" key="2">
    <source>
        <dbReference type="Proteomes" id="UP000401081"/>
    </source>
</evidence>
<keyword evidence="1" id="KW-0548">Nucleotidyltransferase</keyword>
<keyword evidence="2" id="KW-1185">Reference proteome</keyword>
<keyword evidence="1" id="KW-0808">Transferase</keyword>
<evidence type="ECO:0000313" key="1">
    <source>
        <dbReference type="EMBL" id="VFS59988.1"/>
    </source>
</evidence>
<proteinExistence type="predicted"/>
<dbReference type="EMBL" id="CAADJD010000014">
    <property type="protein sequence ID" value="VFS59988.1"/>
    <property type="molecule type" value="Genomic_DNA"/>
</dbReference>
<reference evidence="1 2" key="1">
    <citation type="submission" date="2019-03" db="EMBL/GenBank/DDBJ databases">
        <authorList>
            <consortium name="Pathogen Informatics"/>
        </authorList>
    </citation>
    <scope>NUCLEOTIDE SEQUENCE [LARGE SCALE GENOMIC DNA]</scope>
    <source>
        <strain evidence="1 2">NCTC12993</strain>
    </source>
</reference>
<dbReference type="GO" id="GO:0016779">
    <property type="term" value="F:nucleotidyltransferase activity"/>
    <property type="evidence" value="ECO:0007669"/>
    <property type="project" value="UniProtKB-KW"/>
</dbReference>
<name>A0A485ALP8_KLUCR</name>
<protein>
    <submittedName>
        <fullName evidence="1">DNA primase</fullName>
        <ecNumber evidence="1">2.7.7.-</ecNumber>
    </submittedName>
</protein>
<dbReference type="Proteomes" id="UP000401081">
    <property type="component" value="Unassembled WGS sequence"/>
</dbReference>
<organism evidence="1 2">
    <name type="scientific">Kluyvera cryocrescens</name>
    <name type="common">Kluyvera citrophila</name>
    <dbReference type="NCBI Taxonomy" id="580"/>
    <lineage>
        <taxon>Bacteria</taxon>
        <taxon>Pseudomonadati</taxon>
        <taxon>Pseudomonadota</taxon>
        <taxon>Gammaproteobacteria</taxon>
        <taxon>Enterobacterales</taxon>
        <taxon>Enterobacteriaceae</taxon>
        <taxon>Kluyvera</taxon>
    </lineage>
</organism>
<dbReference type="AlphaFoldDB" id="A0A485ALP8"/>
<sequence length="89" mass="9896">MAVLSLLRWRLPLISQVPGDAHRIQLRQTLGLKLGIFDDAALDRLMPKQAESGVVRPTQQLKRTTMRILIGLLVQKPRSRATGSIASRA</sequence>
<accession>A0A485ALP8</accession>
<gene>
    <name evidence="1" type="primary">dnaG_2</name>
    <name evidence="1" type="ORF">NCTC12993_01491</name>
</gene>